<keyword evidence="6" id="KW-1185">Reference proteome</keyword>
<dbReference type="PROSITE" id="PS50293">
    <property type="entry name" value="TPR_REGION"/>
    <property type="match status" value="1"/>
</dbReference>
<accession>A0A2K4XAM2</accession>
<dbReference type="EMBL" id="LT965928">
    <property type="protein sequence ID" value="SOU41361.1"/>
    <property type="molecule type" value="Genomic_DNA"/>
</dbReference>
<dbReference type="OrthoDB" id="9815894at2"/>
<dbReference type="Proteomes" id="UP000238288">
    <property type="component" value="Chromosome PCAR9a"/>
</dbReference>
<evidence type="ECO:0000313" key="3">
    <source>
        <dbReference type="EMBL" id="MBE0383987.1"/>
    </source>
</evidence>
<reference evidence="3 6" key="1">
    <citation type="submission" date="2015-06" db="EMBL/GenBank/DDBJ databases">
        <title>Genome sequence of Pseudoalteromonas carrageenovora.</title>
        <authorList>
            <person name="Xie B.-B."/>
            <person name="Rong J.-C."/>
            <person name="Qin Q.-L."/>
            <person name="Zhang Y.-Z."/>
        </authorList>
    </citation>
    <scope>NUCLEOTIDE SEQUENCE [LARGE SCALE GENOMIC DNA]</scope>
    <source>
        <strain evidence="3 6">IAM 12662</strain>
    </source>
</reference>
<dbReference type="GO" id="GO:0008476">
    <property type="term" value="F:protein-tyrosine sulfotransferase activity"/>
    <property type="evidence" value="ECO:0007669"/>
    <property type="project" value="InterPro"/>
</dbReference>
<keyword evidence="2" id="KW-0802">TPR repeat</keyword>
<organism evidence="4 5">
    <name type="scientific">Pseudoalteromonas carrageenovora IAM 12662</name>
    <dbReference type="NCBI Taxonomy" id="1314868"/>
    <lineage>
        <taxon>Bacteria</taxon>
        <taxon>Pseudomonadati</taxon>
        <taxon>Pseudomonadota</taxon>
        <taxon>Gammaproteobacteria</taxon>
        <taxon>Alteromonadales</taxon>
        <taxon>Pseudoalteromonadaceae</taxon>
        <taxon>Pseudoalteromonas</taxon>
    </lineage>
</organism>
<dbReference type="RefSeq" id="WP_104642939.1">
    <property type="nucleotide sequence ID" value="NZ_AQGW01000023.1"/>
</dbReference>
<dbReference type="InterPro" id="IPR019734">
    <property type="entry name" value="TPR_rpt"/>
</dbReference>
<name>A0A2K4XAM2_PSEVC</name>
<keyword evidence="1" id="KW-0808">Transferase</keyword>
<sequence length="549" mass="62704">MTQVSLSQALKELNSGQINKGKATLNILAADQNTAEQALILLFKVAMSEKDIEEAKLFSDKLVSIAPSKFDYTNTLVQLYLSTDDSDMAISKLKEFININSDHAGAHFLLGSLARKFGDGYLAKQHLKKAQENQFQDLYSLKLEIALVYSELLNDHKNAILCLEEAIKIQSDNVSAYFNLANIYEQLGNKSKSLELFQQVLFIEPRHGLAHARLADINTFDPASALEYEKMSLKIIKQEKDNLIVADLYYALGKVFNDIADFKKAWEYYFRANEVNRSYIPKYNKCDIKKLTESTLERGEELVTSNGNSELTPIIICGMFRSGSTLIEQILAASDYISAGGEIDYIHKNLFNLIANPVELANTASTSEFKEGYNRELALRANKRAFVTDKRPENYLYIDLIKSIYPNAKIIWTERDIRDNSLSAYFQHLGPSLNYATNLSDTLHYYTAQQKVKSHWLKKYTDDIFTVNYDELVSKPEKVLIPLFDFLGIEYKDENSTFHEKKNIVSTASVWQVRKPLYTSSSGRYKNFSEYVKQNISEKEFEAFYNLSL</sequence>
<dbReference type="PROSITE" id="PS50005">
    <property type="entry name" value="TPR"/>
    <property type="match status" value="2"/>
</dbReference>
<evidence type="ECO:0000313" key="4">
    <source>
        <dbReference type="EMBL" id="SOU41361.1"/>
    </source>
</evidence>
<reference evidence="4 5" key="2">
    <citation type="submission" date="2017-11" db="EMBL/GenBank/DDBJ databases">
        <authorList>
            <person name="Han C.G."/>
        </authorList>
    </citation>
    <scope>NUCLEOTIDE SEQUENCE [LARGE SCALE GENOMIC DNA]</scope>
    <source>
        <strain evidence="5">ATCC 43555</strain>
        <strain evidence="4">ATCC43555</strain>
    </source>
</reference>
<dbReference type="InterPro" id="IPR026634">
    <property type="entry name" value="TPST-like"/>
</dbReference>
<dbReference type="Gene3D" id="1.25.40.10">
    <property type="entry name" value="Tetratricopeptide repeat domain"/>
    <property type="match status" value="3"/>
</dbReference>
<dbReference type="InterPro" id="IPR027417">
    <property type="entry name" value="P-loop_NTPase"/>
</dbReference>
<dbReference type="Pfam" id="PF13469">
    <property type="entry name" value="Sulfotransfer_3"/>
    <property type="match status" value="1"/>
</dbReference>
<dbReference type="PANTHER" id="PTHR12788:SF10">
    <property type="entry name" value="PROTEIN-TYROSINE SULFOTRANSFERASE"/>
    <property type="match status" value="1"/>
</dbReference>
<dbReference type="SMART" id="SM00028">
    <property type="entry name" value="TPR"/>
    <property type="match status" value="4"/>
</dbReference>
<evidence type="ECO:0000313" key="5">
    <source>
        <dbReference type="Proteomes" id="UP000238288"/>
    </source>
</evidence>
<evidence type="ECO:0000256" key="1">
    <source>
        <dbReference type="ARBA" id="ARBA00022679"/>
    </source>
</evidence>
<feature type="repeat" description="TPR" evidence="2">
    <location>
        <begin position="246"/>
        <end position="279"/>
    </location>
</feature>
<dbReference type="PANTHER" id="PTHR12788">
    <property type="entry name" value="PROTEIN-TYROSINE SULFOTRANSFERASE 2"/>
    <property type="match status" value="1"/>
</dbReference>
<dbReference type="AlphaFoldDB" id="A0A2K4XAM2"/>
<dbReference type="Proteomes" id="UP000615003">
    <property type="component" value="Unassembled WGS sequence"/>
</dbReference>
<dbReference type="SUPFAM" id="SSF52540">
    <property type="entry name" value="P-loop containing nucleoside triphosphate hydrolases"/>
    <property type="match status" value="1"/>
</dbReference>
<gene>
    <name evidence="4" type="ORF">PCAR9_A30541</name>
    <name evidence="3" type="ORF">PCARR_a2322</name>
</gene>
<evidence type="ECO:0000313" key="6">
    <source>
        <dbReference type="Proteomes" id="UP000615003"/>
    </source>
</evidence>
<dbReference type="Pfam" id="PF13414">
    <property type="entry name" value="TPR_11"/>
    <property type="match status" value="1"/>
</dbReference>
<dbReference type="Gene3D" id="3.40.50.300">
    <property type="entry name" value="P-loop containing nucleotide triphosphate hydrolases"/>
    <property type="match status" value="1"/>
</dbReference>
<dbReference type="GeneID" id="93664043"/>
<feature type="repeat" description="TPR" evidence="2">
    <location>
        <begin position="174"/>
        <end position="207"/>
    </location>
</feature>
<dbReference type="InterPro" id="IPR011990">
    <property type="entry name" value="TPR-like_helical_dom_sf"/>
</dbReference>
<dbReference type="SUPFAM" id="SSF48452">
    <property type="entry name" value="TPR-like"/>
    <property type="match status" value="1"/>
</dbReference>
<dbReference type="EMBL" id="AQGW01000023">
    <property type="protein sequence ID" value="MBE0383987.1"/>
    <property type="molecule type" value="Genomic_DNA"/>
</dbReference>
<proteinExistence type="predicted"/>
<protein>
    <submittedName>
        <fullName evidence="4">Uncharacterized protein</fullName>
    </submittedName>
</protein>
<evidence type="ECO:0000256" key="2">
    <source>
        <dbReference type="PROSITE-ProRule" id="PRU00339"/>
    </source>
</evidence>